<dbReference type="GO" id="GO:0005886">
    <property type="term" value="C:plasma membrane"/>
    <property type="evidence" value="ECO:0007669"/>
    <property type="project" value="UniProtKB-SubCell"/>
</dbReference>
<dbReference type="SUPFAM" id="SSF48403">
    <property type="entry name" value="Ankyrin repeat"/>
    <property type="match status" value="1"/>
</dbReference>
<dbReference type="SMART" id="SM00105">
    <property type="entry name" value="ArfGap"/>
    <property type="match status" value="1"/>
</dbReference>
<evidence type="ECO:0000256" key="1">
    <source>
        <dbReference type="ARBA" id="ARBA00004413"/>
    </source>
</evidence>
<dbReference type="SMART" id="SM00248">
    <property type="entry name" value="ANK"/>
    <property type="match status" value="2"/>
</dbReference>
<evidence type="ECO:0000313" key="10">
    <source>
        <dbReference type="EMBL" id="KAI5388080.1"/>
    </source>
</evidence>
<dbReference type="Pfam" id="PF16746">
    <property type="entry name" value="BAR_3"/>
    <property type="match status" value="1"/>
</dbReference>
<keyword evidence="2" id="KW-0479">Metal-binding</keyword>
<dbReference type="CDD" id="cd07606">
    <property type="entry name" value="BAR_SFC_plant"/>
    <property type="match status" value="1"/>
</dbReference>
<evidence type="ECO:0000259" key="8">
    <source>
        <dbReference type="PROSITE" id="PS50003"/>
    </source>
</evidence>
<dbReference type="Gene3D" id="2.30.29.30">
    <property type="entry name" value="Pleckstrin-homology domain (PH domain)/Phosphotyrosine-binding domain (PTB)"/>
    <property type="match status" value="1"/>
</dbReference>
<dbReference type="PROSITE" id="PS50115">
    <property type="entry name" value="ARFGAP"/>
    <property type="match status" value="1"/>
</dbReference>
<dbReference type="SUPFAM" id="SSF103657">
    <property type="entry name" value="BAR/IMD domain-like"/>
    <property type="match status" value="1"/>
</dbReference>
<keyword evidence="11" id="KW-1185">Reference proteome</keyword>
<dbReference type="SMART" id="SM00233">
    <property type="entry name" value="PH"/>
    <property type="match status" value="1"/>
</dbReference>
<dbReference type="GO" id="GO:0005737">
    <property type="term" value="C:cytoplasm"/>
    <property type="evidence" value="ECO:0007669"/>
    <property type="project" value="InterPro"/>
</dbReference>
<evidence type="ECO:0000256" key="4">
    <source>
        <dbReference type="ARBA" id="ARBA00022833"/>
    </source>
</evidence>
<evidence type="ECO:0000313" key="11">
    <source>
        <dbReference type="Proteomes" id="UP001058974"/>
    </source>
</evidence>
<dbReference type="InterPro" id="IPR004148">
    <property type="entry name" value="BAR_dom"/>
</dbReference>
<dbReference type="InterPro" id="IPR002110">
    <property type="entry name" value="Ankyrin_rpt"/>
</dbReference>
<dbReference type="Gene3D" id="1.10.220.150">
    <property type="entry name" value="Arf GTPase activating protein"/>
    <property type="match status" value="1"/>
</dbReference>
<dbReference type="AlphaFoldDB" id="A0A9D4VQA7"/>
<feature type="repeat" description="ANK" evidence="5">
    <location>
        <begin position="909"/>
        <end position="941"/>
    </location>
</feature>
<dbReference type="Pfam" id="PF01412">
    <property type="entry name" value="ArfGap"/>
    <property type="match status" value="1"/>
</dbReference>
<dbReference type="CDD" id="cd08204">
    <property type="entry name" value="ArfGap"/>
    <property type="match status" value="1"/>
</dbReference>
<gene>
    <name evidence="10" type="ORF">KIW84_073968</name>
</gene>
<dbReference type="Gramene" id="Psat07G0396800-T1">
    <property type="protein sequence ID" value="KAI5388080.1"/>
    <property type="gene ID" value="KIW84_073968"/>
</dbReference>
<dbReference type="InterPro" id="IPR037278">
    <property type="entry name" value="ARFGAP/RecO"/>
</dbReference>
<keyword evidence="3 6" id="KW-0863">Zinc-finger</keyword>
<dbReference type="InterPro" id="IPR038508">
    <property type="entry name" value="ArfGAP_dom_sf"/>
</dbReference>
<name>A0A9D4VQA7_PEA</name>
<sequence>MRCSIVVNNCQFGLLLNNFRLHILSTYNNSLLVFPKDLVADMWPEVQTDELQPPVYKNGPKRPMRVKIREYSDDGARRRRPDVAYKCTKCDKFRHNGLSCKSLTQEPNALKRKRKPKASQARVKQKQKNVNMQTTVDVQANMQSNMYGNVQDHIDASQAANNVVAENNAVHIDASQVEFDLFIYIDHVSWIRSFLYRKNSPLPDYEGWYIAVSYLFSMEQLNFMEDTADELKDRCQNLFKGCKKFMTVLGEAHNGENAFADSLEAFGGGYDDPVSVSVGGPVISKFITALRELATFKELLRSQVEHVLIDRLSEFINVDMQNAKESRRRFDKSVQSYDQSREKFVSLKKNTPEDVVAELEEGLQNSKSSFEKSRFNLVHSLMNIEVKKKYEFLESISAIMDAHLRYFKLGYDLLSQMEPYIHQVLTYAQQSKEVANIEQDKLAKRIQEYRTQTEVENIPMPGADGTHPVGLNSYKSSEAGMQFATKGEIQTVKQGYLLKRSSRMRGDWKRRFFVLNNHGSLYYYRSKGPKPVGFQSYNYSRPSEQNSGMFGRFRSKHSRAVSLNEDILGCCTVDLCTSTIKMDAEDTDLRLCFRIISPSKSYTLQAENEADRMDWVNKVTAAITSLFNFQFLQQPHYGKLQLQNKNSATGSSLTSQQEDSNKSLMDDVYSKEVGSVSKILRGISGNDKCAECSTPEPDWASLNLGILLCIECSGVHRNLGVHISKVRSITLDVKVWEPTILELFNNLGNTFCNSIWEGLLLLGDERVGESNVPLKPCSTDPSQYKEKYIQAKYAEKSLVIREEDIPENPSVSTKIWQAVQSLNVKEVYRLIVTSTSNPINTKFEEAVSHAETENHQHDAEACLRIKEANETDSCFRGWSLLHLACHSGSTLMVELLLQFGADINMHDYHGRTPLHRCISSGKNSLAKFLLRRGAKPSIKDAGGHTALERAMEMGAITDEELFILLVECQ</sequence>
<evidence type="ECO:0000256" key="6">
    <source>
        <dbReference type="PROSITE-ProRule" id="PRU00288"/>
    </source>
</evidence>
<feature type="domain" description="Arf-GAP" evidence="9">
    <location>
        <begin position="674"/>
        <end position="806"/>
    </location>
</feature>
<comment type="caution">
    <text evidence="10">The sequence shown here is derived from an EMBL/GenBank/DDBJ whole genome shotgun (WGS) entry which is preliminary data.</text>
</comment>
<evidence type="ECO:0000256" key="2">
    <source>
        <dbReference type="ARBA" id="ARBA00022723"/>
    </source>
</evidence>
<dbReference type="SUPFAM" id="SSF57863">
    <property type="entry name" value="ArfGap/RecO-like zinc finger"/>
    <property type="match status" value="1"/>
</dbReference>
<dbReference type="InterPro" id="IPR045258">
    <property type="entry name" value="ACAP1/2/3-like"/>
</dbReference>
<dbReference type="InterPro" id="IPR001849">
    <property type="entry name" value="PH_domain"/>
</dbReference>
<dbReference type="SMART" id="SM00721">
    <property type="entry name" value="BAR"/>
    <property type="match status" value="1"/>
</dbReference>
<feature type="region of interest" description="Disordered" evidence="7">
    <location>
        <begin position="104"/>
        <end position="129"/>
    </location>
</feature>
<dbReference type="CDD" id="cd13250">
    <property type="entry name" value="PH_ACAP"/>
    <property type="match status" value="1"/>
</dbReference>
<protein>
    <submittedName>
        <fullName evidence="10">Uncharacterized protein</fullName>
    </submittedName>
</protein>
<dbReference type="PRINTS" id="PR00405">
    <property type="entry name" value="REVINTRACTNG"/>
</dbReference>
<evidence type="ECO:0000256" key="3">
    <source>
        <dbReference type="ARBA" id="ARBA00022771"/>
    </source>
</evidence>
<keyword evidence="4" id="KW-0862">Zinc</keyword>
<keyword evidence="5" id="KW-0040">ANK repeat</keyword>
<dbReference type="PROSITE" id="PS50088">
    <property type="entry name" value="ANK_REPEAT"/>
    <property type="match status" value="2"/>
</dbReference>
<dbReference type="Proteomes" id="UP001058974">
    <property type="component" value="Chromosome 7"/>
</dbReference>
<dbReference type="InterPro" id="IPR027267">
    <property type="entry name" value="AH/BAR_dom_sf"/>
</dbReference>
<feature type="domain" description="PH" evidence="8">
    <location>
        <begin position="490"/>
        <end position="624"/>
    </location>
</feature>
<dbReference type="EMBL" id="JAMSHJ010000007">
    <property type="protein sequence ID" value="KAI5388080.1"/>
    <property type="molecule type" value="Genomic_DNA"/>
</dbReference>
<dbReference type="InterPro" id="IPR035670">
    <property type="entry name" value="AGD1/2/3/4_BAR_plant"/>
</dbReference>
<dbReference type="SUPFAM" id="SSF50729">
    <property type="entry name" value="PH domain-like"/>
    <property type="match status" value="1"/>
</dbReference>
<dbReference type="InterPro" id="IPR036770">
    <property type="entry name" value="Ankyrin_rpt-contain_sf"/>
</dbReference>
<dbReference type="PANTHER" id="PTHR23180">
    <property type="entry name" value="CENTAURIN/ARF"/>
    <property type="match status" value="1"/>
</dbReference>
<dbReference type="InterPro" id="IPR011993">
    <property type="entry name" value="PH-like_dom_sf"/>
</dbReference>
<dbReference type="Pfam" id="PF12796">
    <property type="entry name" value="Ank_2"/>
    <property type="match status" value="1"/>
</dbReference>
<dbReference type="PROSITE" id="PS50003">
    <property type="entry name" value="PH_DOMAIN"/>
    <property type="match status" value="1"/>
</dbReference>
<feature type="compositionally biased region" description="Basic residues" evidence="7">
    <location>
        <begin position="110"/>
        <end position="127"/>
    </location>
</feature>
<dbReference type="PANTHER" id="PTHR23180:SF244">
    <property type="entry name" value="ADP-RIBOSYLATION FACTOR GTPASE-ACTIVATING PROTEIN AGD2"/>
    <property type="match status" value="1"/>
</dbReference>
<dbReference type="GO" id="GO:0008270">
    <property type="term" value="F:zinc ion binding"/>
    <property type="evidence" value="ECO:0007669"/>
    <property type="project" value="UniProtKB-KW"/>
</dbReference>
<reference evidence="10 11" key="1">
    <citation type="journal article" date="2022" name="Nat. Genet.">
        <title>Improved pea reference genome and pan-genome highlight genomic features and evolutionary characteristics.</title>
        <authorList>
            <person name="Yang T."/>
            <person name="Liu R."/>
            <person name="Luo Y."/>
            <person name="Hu S."/>
            <person name="Wang D."/>
            <person name="Wang C."/>
            <person name="Pandey M.K."/>
            <person name="Ge S."/>
            <person name="Xu Q."/>
            <person name="Li N."/>
            <person name="Li G."/>
            <person name="Huang Y."/>
            <person name="Saxena R.K."/>
            <person name="Ji Y."/>
            <person name="Li M."/>
            <person name="Yan X."/>
            <person name="He Y."/>
            <person name="Liu Y."/>
            <person name="Wang X."/>
            <person name="Xiang C."/>
            <person name="Varshney R.K."/>
            <person name="Ding H."/>
            <person name="Gao S."/>
            <person name="Zong X."/>
        </authorList>
    </citation>
    <scope>NUCLEOTIDE SEQUENCE [LARGE SCALE GENOMIC DNA]</scope>
    <source>
        <strain evidence="10 11">cv. Zhongwan 6</strain>
    </source>
</reference>
<dbReference type="InterPro" id="IPR001164">
    <property type="entry name" value="ArfGAP_dom"/>
</dbReference>
<dbReference type="Gene3D" id="1.20.1270.60">
    <property type="entry name" value="Arfaptin homology (AH) domain/BAR domain"/>
    <property type="match status" value="1"/>
</dbReference>
<evidence type="ECO:0000256" key="7">
    <source>
        <dbReference type="SAM" id="MobiDB-lite"/>
    </source>
</evidence>
<dbReference type="GO" id="GO:0005096">
    <property type="term" value="F:GTPase activator activity"/>
    <property type="evidence" value="ECO:0007669"/>
    <property type="project" value="InterPro"/>
</dbReference>
<accession>A0A9D4VQA7</accession>
<comment type="subcellular location">
    <subcellularLocation>
        <location evidence="1">Cell membrane</location>
        <topology evidence="1">Peripheral membrane protein</topology>
        <orientation evidence="1">Cytoplasmic side</orientation>
    </subcellularLocation>
</comment>
<feature type="repeat" description="ANK" evidence="5">
    <location>
        <begin position="876"/>
        <end position="908"/>
    </location>
</feature>
<dbReference type="PROSITE" id="PS50297">
    <property type="entry name" value="ANK_REP_REGION"/>
    <property type="match status" value="2"/>
</dbReference>
<dbReference type="Gene3D" id="1.25.40.20">
    <property type="entry name" value="Ankyrin repeat-containing domain"/>
    <property type="match status" value="1"/>
</dbReference>
<evidence type="ECO:0000259" key="9">
    <source>
        <dbReference type="PROSITE" id="PS50115"/>
    </source>
</evidence>
<evidence type="ECO:0000256" key="5">
    <source>
        <dbReference type="PROSITE-ProRule" id="PRU00023"/>
    </source>
</evidence>
<organism evidence="10 11">
    <name type="scientific">Pisum sativum</name>
    <name type="common">Garden pea</name>
    <name type="synonym">Lathyrus oleraceus</name>
    <dbReference type="NCBI Taxonomy" id="3888"/>
    <lineage>
        <taxon>Eukaryota</taxon>
        <taxon>Viridiplantae</taxon>
        <taxon>Streptophyta</taxon>
        <taxon>Embryophyta</taxon>
        <taxon>Tracheophyta</taxon>
        <taxon>Spermatophyta</taxon>
        <taxon>Magnoliopsida</taxon>
        <taxon>eudicotyledons</taxon>
        <taxon>Gunneridae</taxon>
        <taxon>Pentapetalae</taxon>
        <taxon>rosids</taxon>
        <taxon>fabids</taxon>
        <taxon>Fabales</taxon>
        <taxon>Fabaceae</taxon>
        <taxon>Papilionoideae</taxon>
        <taxon>50 kb inversion clade</taxon>
        <taxon>NPAAA clade</taxon>
        <taxon>Hologalegina</taxon>
        <taxon>IRL clade</taxon>
        <taxon>Fabeae</taxon>
        <taxon>Lathyrus</taxon>
    </lineage>
</organism>
<proteinExistence type="predicted"/>
<dbReference type="Pfam" id="PF00169">
    <property type="entry name" value="PH"/>
    <property type="match status" value="1"/>
</dbReference>